<gene>
    <name evidence="7" type="ORF">FSZ17_11385</name>
</gene>
<sequence length="465" mass="50556">MSQKGEFSRVLSRADVIVLAFGAMIGWGWVVLSGDWILKAGSAGSIIAFIIGGIMVTFVGLVYSELTTALPKTGGAHHFAREALGPKAAFIVSWSILLGYISVVAFEAVALPTVIEYIFPNYQVGYMWTIAGWDVYFSWVAVGMIGSIIVTWINWIGVKQAAFLQLILTILLALVGLSLIFGSAFGGEISNLSPLFTGGMAGIMAVMIMTPFMFVGFDVIPQMAEEMNIPKKTVGSVLLLSVFLAIFWYVFIILGVSLSLNDGQLQVSSLPTADAMGAVFSSAVFSKILILGGIAGILTSWNAFIIGGSRVMYAMAQDGMLPKWFSHLHPKYKTPSNAIFIIGLLATLSPLLGRPALVWLVDAGGLSIVIAYFIVSVSFVVLRKTQPELERPFRAGESNLIGVLATILSVGFIILYMPGMPASLIWPYEWIIFGVWWIFGLVFFIRITNLKDIKTNPITEQTFKE</sequence>
<feature type="domain" description="Amino acid permease/ SLC12A" evidence="6">
    <location>
        <begin position="15"/>
        <end position="455"/>
    </location>
</feature>
<evidence type="ECO:0000256" key="5">
    <source>
        <dbReference type="SAM" id="Phobius"/>
    </source>
</evidence>
<feature type="transmembrane region" description="Helical" evidence="5">
    <location>
        <begin position="400"/>
        <end position="419"/>
    </location>
</feature>
<feature type="transmembrane region" description="Helical" evidence="5">
    <location>
        <begin position="12"/>
        <end position="30"/>
    </location>
</feature>
<evidence type="ECO:0000256" key="1">
    <source>
        <dbReference type="ARBA" id="ARBA00004141"/>
    </source>
</evidence>
<accession>A0A5B8Z6K7</accession>
<dbReference type="PANTHER" id="PTHR42770">
    <property type="entry name" value="AMINO ACID TRANSPORTER-RELATED"/>
    <property type="match status" value="1"/>
</dbReference>
<feature type="transmembrane region" description="Helical" evidence="5">
    <location>
        <begin position="288"/>
        <end position="313"/>
    </location>
</feature>
<feature type="transmembrane region" description="Helical" evidence="5">
    <location>
        <begin position="425"/>
        <end position="445"/>
    </location>
</feature>
<keyword evidence="3 5" id="KW-1133">Transmembrane helix</keyword>
<name>A0A5B8Z6K7_CYTDA</name>
<dbReference type="GO" id="GO:0022857">
    <property type="term" value="F:transmembrane transporter activity"/>
    <property type="evidence" value="ECO:0007669"/>
    <property type="project" value="InterPro"/>
</dbReference>
<evidence type="ECO:0000313" key="8">
    <source>
        <dbReference type="Proteomes" id="UP000321555"/>
    </source>
</evidence>
<evidence type="ECO:0000256" key="4">
    <source>
        <dbReference type="ARBA" id="ARBA00023136"/>
    </source>
</evidence>
<dbReference type="OrthoDB" id="3181223at2"/>
<dbReference type="STRING" id="1742359.GCA_001439625_00719"/>
<keyword evidence="4 5" id="KW-0472">Membrane</keyword>
<evidence type="ECO:0000256" key="3">
    <source>
        <dbReference type="ARBA" id="ARBA00022989"/>
    </source>
</evidence>
<comment type="subcellular location">
    <subcellularLocation>
        <location evidence="1">Membrane</location>
        <topology evidence="1">Multi-pass membrane protein</topology>
    </subcellularLocation>
</comment>
<feature type="transmembrane region" description="Helical" evidence="5">
    <location>
        <begin position="88"/>
        <end position="115"/>
    </location>
</feature>
<evidence type="ECO:0000256" key="2">
    <source>
        <dbReference type="ARBA" id="ARBA00022692"/>
    </source>
</evidence>
<feature type="transmembrane region" description="Helical" evidence="5">
    <location>
        <begin position="135"/>
        <end position="155"/>
    </location>
</feature>
<feature type="transmembrane region" description="Helical" evidence="5">
    <location>
        <begin position="36"/>
        <end position="63"/>
    </location>
</feature>
<keyword evidence="2 5" id="KW-0812">Transmembrane</keyword>
<organism evidence="7 8">
    <name type="scientific">Cytobacillus dafuensis</name>
    <name type="common">Bacillus dafuensis</name>
    <dbReference type="NCBI Taxonomy" id="1742359"/>
    <lineage>
        <taxon>Bacteria</taxon>
        <taxon>Bacillati</taxon>
        <taxon>Bacillota</taxon>
        <taxon>Bacilli</taxon>
        <taxon>Bacillales</taxon>
        <taxon>Bacillaceae</taxon>
        <taxon>Cytobacillus</taxon>
    </lineage>
</organism>
<dbReference type="Proteomes" id="UP000321555">
    <property type="component" value="Chromosome"/>
</dbReference>
<dbReference type="KEGG" id="bda:FSZ17_11385"/>
<keyword evidence="8" id="KW-1185">Reference proteome</keyword>
<protein>
    <submittedName>
        <fullName evidence="7">Amino acid permease</fullName>
    </submittedName>
</protein>
<dbReference type="GO" id="GO:0005886">
    <property type="term" value="C:plasma membrane"/>
    <property type="evidence" value="ECO:0007669"/>
    <property type="project" value="UniProtKB-SubCell"/>
</dbReference>
<feature type="transmembrane region" description="Helical" evidence="5">
    <location>
        <begin position="237"/>
        <end position="260"/>
    </location>
</feature>
<dbReference type="RefSeq" id="WP_057770426.1">
    <property type="nucleotide sequence ID" value="NZ_CP042593.1"/>
</dbReference>
<feature type="transmembrane region" description="Helical" evidence="5">
    <location>
        <begin position="195"/>
        <end position="217"/>
    </location>
</feature>
<feature type="transmembrane region" description="Helical" evidence="5">
    <location>
        <begin position="334"/>
        <end position="352"/>
    </location>
</feature>
<evidence type="ECO:0000259" key="6">
    <source>
        <dbReference type="Pfam" id="PF00324"/>
    </source>
</evidence>
<evidence type="ECO:0000313" key="7">
    <source>
        <dbReference type="EMBL" id="QED47803.1"/>
    </source>
</evidence>
<dbReference type="EMBL" id="CP042593">
    <property type="protein sequence ID" value="QED47803.1"/>
    <property type="molecule type" value="Genomic_DNA"/>
</dbReference>
<dbReference type="PANTHER" id="PTHR42770:SF7">
    <property type="entry name" value="MEMBRANE PROTEIN"/>
    <property type="match status" value="1"/>
</dbReference>
<dbReference type="InterPro" id="IPR004841">
    <property type="entry name" value="AA-permease/SLC12A_dom"/>
</dbReference>
<dbReference type="Pfam" id="PF00324">
    <property type="entry name" value="AA_permease"/>
    <property type="match status" value="1"/>
</dbReference>
<dbReference type="InterPro" id="IPR050367">
    <property type="entry name" value="APC_superfamily"/>
</dbReference>
<dbReference type="AlphaFoldDB" id="A0A5B8Z6K7"/>
<feature type="transmembrane region" description="Helical" evidence="5">
    <location>
        <begin position="162"/>
        <end position="183"/>
    </location>
</feature>
<reference evidence="8" key="1">
    <citation type="submission" date="2019-08" db="EMBL/GenBank/DDBJ databases">
        <authorList>
            <person name="Zheng X."/>
        </authorList>
    </citation>
    <scope>NUCLEOTIDE SEQUENCE [LARGE SCALE GENOMIC DNA]</scope>
    <source>
        <strain evidence="8">FJAT-25496</strain>
    </source>
</reference>
<dbReference type="PIRSF" id="PIRSF006060">
    <property type="entry name" value="AA_transporter"/>
    <property type="match status" value="1"/>
</dbReference>
<feature type="transmembrane region" description="Helical" evidence="5">
    <location>
        <begin position="358"/>
        <end position="380"/>
    </location>
</feature>
<proteinExistence type="predicted"/>
<dbReference type="Gene3D" id="1.20.1740.10">
    <property type="entry name" value="Amino acid/polyamine transporter I"/>
    <property type="match status" value="1"/>
</dbReference>